<dbReference type="EMBL" id="GBXM01038711">
    <property type="protein sequence ID" value="JAH69866.1"/>
    <property type="molecule type" value="Transcribed_RNA"/>
</dbReference>
<protein>
    <submittedName>
        <fullName evidence="1">Uncharacterized protein</fullName>
    </submittedName>
</protein>
<evidence type="ECO:0000313" key="1">
    <source>
        <dbReference type="EMBL" id="JAH69866.1"/>
    </source>
</evidence>
<reference evidence="1" key="2">
    <citation type="journal article" date="2015" name="Fish Shellfish Immunol.">
        <title>Early steps in the European eel (Anguilla anguilla)-Vibrio vulnificus interaction in the gills: Role of the RtxA13 toxin.</title>
        <authorList>
            <person name="Callol A."/>
            <person name="Pajuelo D."/>
            <person name="Ebbesson L."/>
            <person name="Teles M."/>
            <person name="MacKenzie S."/>
            <person name="Amaro C."/>
        </authorList>
    </citation>
    <scope>NUCLEOTIDE SEQUENCE</scope>
</reference>
<accession>A0A0E9UVU9</accession>
<sequence length="37" mass="4399">MTPFPFRFLYRCVVCSLKLQSIQLWTGIRHDSQAVQE</sequence>
<reference evidence="1" key="1">
    <citation type="submission" date="2014-11" db="EMBL/GenBank/DDBJ databases">
        <authorList>
            <person name="Amaro Gonzalez C."/>
        </authorList>
    </citation>
    <scope>NUCLEOTIDE SEQUENCE</scope>
</reference>
<organism evidence="1">
    <name type="scientific">Anguilla anguilla</name>
    <name type="common">European freshwater eel</name>
    <name type="synonym">Muraena anguilla</name>
    <dbReference type="NCBI Taxonomy" id="7936"/>
    <lineage>
        <taxon>Eukaryota</taxon>
        <taxon>Metazoa</taxon>
        <taxon>Chordata</taxon>
        <taxon>Craniata</taxon>
        <taxon>Vertebrata</taxon>
        <taxon>Euteleostomi</taxon>
        <taxon>Actinopterygii</taxon>
        <taxon>Neopterygii</taxon>
        <taxon>Teleostei</taxon>
        <taxon>Anguilliformes</taxon>
        <taxon>Anguillidae</taxon>
        <taxon>Anguilla</taxon>
    </lineage>
</organism>
<proteinExistence type="predicted"/>
<dbReference type="AlphaFoldDB" id="A0A0E9UVU9"/>
<name>A0A0E9UVU9_ANGAN</name>